<dbReference type="CDD" id="cd06223">
    <property type="entry name" value="PRTases_typeI"/>
    <property type="match status" value="1"/>
</dbReference>
<dbReference type="KEGG" id="mflg:ABS361_03300"/>
<dbReference type="GO" id="GO:0016757">
    <property type="term" value="F:glycosyltransferase activity"/>
    <property type="evidence" value="ECO:0007669"/>
    <property type="project" value="UniProtKB-KW"/>
</dbReference>
<evidence type="ECO:0000259" key="1">
    <source>
        <dbReference type="Pfam" id="PF00156"/>
    </source>
</evidence>
<keyword evidence="2" id="KW-0328">Glycosyltransferase</keyword>
<evidence type="ECO:0000313" key="2">
    <source>
        <dbReference type="EMBL" id="XBY45324.1"/>
    </source>
</evidence>
<dbReference type="InterPro" id="IPR029057">
    <property type="entry name" value="PRTase-like"/>
</dbReference>
<name>A0AAU7XD13_9HYPH</name>
<proteinExistence type="predicted"/>
<protein>
    <submittedName>
        <fullName evidence="2">Phosphoribosyltransferase family protein</fullName>
    </submittedName>
</protein>
<feature type="domain" description="Phosphoribosyltransferase" evidence="1">
    <location>
        <begin position="10"/>
        <end position="181"/>
    </location>
</feature>
<dbReference type="RefSeq" id="WP_407050416.1">
    <property type="nucleotide sequence ID" value="NZ_CP158568.1"/>
</dbReference>
<dbReference type="SUPFAM" id="SSF53271">
    <property type="entry name" value="PRTase-like"/>
    <property type="match status" value="1"/>
</dbReference>
<dbReference type="Pfam" id="PF00156">
    <property type="entry name" value="Pribosyltran"/>
    <property type="match status" value="1"/>
</dbReference>
<dbReference type="Gene3D" id="3.40.50.2020">
    <property type="match status" value="1"/>
</dbReference>
<dbReference type="AlphaFoldDB" id="A0AAU7XD13"/>
<dbReference type="InterPro" id="IPR000836">
    <property type="entry name" value="PRTase_dom"/>
</dbReference>
<gene>
    <name evidence="2" type="ORF">ABS361_03300</name>
</gene>
<dbReference type="Gene3D" id="3.30.1310.20">
    <property type="entry name" value="PRTase-like"/>
    <property type="match status" value="1"/>
</dbReference>
<dbReference type="EMBL" id="CP158568">
    <property type="protein sequence ID" value="XBY45324.1"/>
    <property type="molecule type" value="Genomic_DNA"/>
</dbReference>
<accession>A0AAU7XD13</accession>
<sequence length="214" mass="22326">MMFRDRKDAGRRLAAALGHLRAARPVVLALPRGGVPVAAEVAQALDAPLDLALVRKIGAPDDPEFAVGAVADGPEPVVVRNAAMLARFGVSEVAFAAAAAREIAELDRRRALYLRGRHRIALTGRTVIVVDDGIATGATVTAALRAIRAQQPKWLVLAAPVAAGEAVELVRDEADEVVVLETPADFGAVGLFYEDFAQLDDGAVVAALAESPAV</sequence>
<keyword evidence="2" id="KW-0808">Transferase</keyword>
<reference evidence="2" key="1">
    <citation type="submission" date="2024-06" db="EMBL/GenBank/DDBJ databases">
        <title>Methylostella associata gen. nov., sp. nov., a novel Ancalomicrobiaceae-affiliated facultatively methylotrophic bacteria that feed on methanotrophs of the genus Methylococcus.</title>
        <authorList>
            <person name="Saltykova V."/>
            <person name="Danilova O.V."/>
            <person name="Oshkin I.Y."/>
            <person name="Belova S.E."/>
            <person name="Pimenov N.V."/>
            <person name="Dedysh S.N."/>
        </authorList>
    </citation>
    <scope>NUCLEOTIDE SEQUENCE</scope>
    <source>
        <strain evidence="2">S20</strain>
    </source>
</reference>
<organism evidence="2">
    <name type="scientific">Methyloraptor flagellatus</name>
    <dbReference type="NCBI Taxonomy" id="3162530"/>
    <lineage>
        <taxon>Bacteria</taxon>
        <taxon>Pseudomonadati</taxon>
        <taxon>Pseudomonadota</taxon>
        <taxon>Alphaproteobacteria</taxon>
        <taxon>Hyphomicrobiales</taxon>
        <taxon>Ancalomicrobiaceae</taxon>
        <taxon>Methyloraptor</taxon>
    </lineage>
</organism>